<dbReference type="InterPro" id="IPR023091">
    <property type="entry name" value="MetalPrtase_cat_dom_sf_prd"/>
</dbReference>
<keyword evidence="8" id="KW-0698">rRNA processing</keyword>
<keyword evidence="5 8" id="KW-0255">Endonuclease</keyword>
<keyword evidence="6 8" id="KW-0378">Hydrolase</keyword>
<name>A0A250KLY4_9GAMM</name>
<keyword evidence="3 8" id="KW-0540">Nuclease</keyword>
<dbReference type="EC" id="3.1.-.-" evidence="8"/>
<dbReference type="RefSeq" id="WP_119628342.1">
    <property type="nucleotide sequence ID" value="NZ_AP017928.1"/>
</dbReference>
<dbReference type="PANTHER" id="PTHR46986">
    <property type="entry name" value="ENDORIBONUCLEASE YBEY, CHLOROPLASTIC"/>
    <property type="match status" value="1"/>
</dbReference>
<dbReference type="GO" id="GO:0005737">
    <property type="term" value="C:cytoplasm"/>
    <property type="evidence" value="ECO:0007669"/>
    <property type="project" value="UniProtKB-SubCell"/>
</dbReference>
<dbReference type="AlphaFoldDB" id="A0A250KLY4"/>
<evidence type="ECO:0000313" key="9">
    <source>
        <dbReference type="EMBL" id="BBA32568.1"/>
    </source>
</evidence>
<keyword evidence="10" id="KW-1185">Reference proteome</keyword>
<dbReference type="GO" id="GO:0004222">
    <property type="term" value="F:metalloendopeptidase activity"/>
    <property type="evidence" value="ECO:0007669"/>
    <property type="project" value="InterPro"/>
</dbReference>
<dbReference type="Pfam" id="PF02130">
    <property type="entry name" value="YbeY"/>
    <property type="match status" value="1"/>
</dbReference>
<dbReference type="PROSITE" id="PS01306">
    <property type="entry name" value="UPF0054"/>
    <property type="match status" value="1"/>
</dbReference>
<protein>
    <recommendedName>
        <fullName evidence="8">Endoribonuclease YbeY</fullName>
        <ecNumber evidence="8">3.1.-.-</ecNumber>
    </recommendedName>
</protein>
<dbReference type="EMBL" id="AP017928">
    <property type="protein sequence ID" value="BBA32568.1"/>
    <property type="molecule type" value="Genomic_DNA"/>
</dbReference>
<keyword evidence="7 8" id="KW-0862">Zinc</keyword>
<dbReference type="GO" id="GO:0006364">
    <property type="term" value="P:rRNA processing"/>
    <property type="evidence" value="ECO:0007669"/>
    <property type="project" value="UniProtKB-UniRule"/>
</dbReference>
<dbReference type="InterPro" id="IPR020549">
    <property type="entry name" value="YbeY_CS"/>
</dbReference>
<evidence type="ECO:0000256" key="5">
    <source>
        <dbReference type="ARBA" id="ARBA00022759"/>
    </source>
</evidence>
<dbReference type="HAMAP" id="MF_00009">
    <property type="entry name" value="Endoribonucl_YbeY"/>
    <property type="match status" value="1"/>
</dbReference>
<evidence type="ECO:0000256" key="7">
    <source>
        <dbReference type="ARBA" id="ARBA00022833"/>
    </source>
</evidence>
<dbReference type="Proteomes" id="UP000266313">
    <property type="component" value="Chromosome"/>
</dbReference>
<proteinExistence type="inferred from homology"/>
<accession>A0A250KLY4</accession>
<comment type="cofactor">
    <cofactor evidence="8">
        <name>Zn(2+)</name>
        <dbReference type="ChEBI" id="CHEBI:29105"/>
    </cofactor>
    <text evidence="8">Binds 1 zinc ion.</text>
</comment>
<dbReference type="OrthoDB" id="9807740at2"/>
<evidence type="ECO:0000256" key="3">
    <source>
        <dbReference type="ARBA" id="ARBA00022722"/>
    </source>
</evidence>
<dbReference type="Gene3D" id="3.40.390.30">
    <property type="entry name" value="Metalloproteases ('zincins'), catalytic domain"/>
    <property type="match status" value="1"/>
</dbReference>
<dbReference type="GO" id="GO:0008270">
    <property type="term" value="F:zinc ion binding"/>
    <property type="evidence" value="ECO:0007669"/>
    <property type="project" value="UniProtKB-UniRule"/>
</dbReference>
<evidence type="ECO:0000256" key="2">
    <source>
        <dbReference type="ARBA" id="ARBA00022517"/>
    </source>
</evidence>
<evidence type="ECO:0000256" key="4">
    <source>
        <dbReference type="ARBA" id="ARBA00022723"/>
    </source>
</evidence>
<evidence type="ECO:0000313" key="10">
    <source>
        <dbReference type="Proteomes" id="UP000266313"/>
    </source>
</evidence>
<keyword evidence="8" id="KW-0963">Cytoplasm</keyword>
<comment type="subcellular location">
    <subcellularLocation>
        <location evidence="8">Cytoplasm</location>
    </subcellularLocation>
</comment>
<evidence type="ECO:0000256" key="6">
    <source>
        <dbReference type="ARBA" id="ARBA00022801"/>
    </source>
</evidence>
<keyword evidence="4 8" id="KW-0479">Metal-binding</keyword>
<organism evidence="9 10">
    <name type="scientific">Methylocaldum marinum</name>
    <dbReference type="NCBI Taxonomy" id="1432792"/>
    <lineage>
        <taxon>Bacteria</taxon>
        <taxon>Pseudomonadati</taxon>
        <taxon>Pseudomonadota</taxon>
        <taxon>Gammaproteobacteria</taxon>
        <taxon>Methylococcales</taxon>
        <taxon>Methylococcaceae</taxon>
        <taxon>Methylocaldum</taxon>
    </lineage>
</organism>
<dbReference type="KEGG" id="mmai:sS8_0603"/>
<gene>
    <name evidence="8" type="primary">ybeY</name>
    <name evidence="9" type="ORF">sS8_0603</name>
</gene>
<sequence length="151" mass="16889">MISLEVQHATEARWVPEDEDFLRWASAAAKRDRAELVIRIVDETESAELNGQYRHKAGPTNVLSFPFEVPEGIPNRLLGDLVICAAVVEREAREQGKPLEAHWAHMVVHGVLHLQGYDHISDSDAAVMEAEEIAILKNLGFPNPYEEIITA</sequence>
<dbReference type="PANTHER" id="PTHR46986:SF1">
    <property type="entry name" value="ENDORIBONUCLEASE YBEY, CHLOROPLASTIC"/>
    <property type="match status" value="1"/>
</dbReference>
<evidence type="ECO:0000256" key="8">
    <source>
        <dbReference type="HAMAP-Rule" id="MF_00009"/>
    </source>
</evidence>
<keyword evidence="2 8" id="KW-0690">Ribosome biogenesis</keyword>
<dbReference type="SUPFAM" id="SSF55486">
    <property type="entry name" value="Metalloproteases ('zincins'), catalytic domain"/>
    <property type="match status" value="1"/>
</dbReference>
<feature type="binding site" evidence="8">
    <location>
        <position position="113"/>
    </location>
    <ligand>
        <name>Zn(2+)</name>
        <dbReference type="ChEBI" id="CHEBI:29105"/>
        <note>catalytic</note>
    </ligand>
</feature>
<comment type="similarity">
    <text evidence="1 8">Belongs to the endoribonuclease YbeY family.</text>
</comment>
<feature type="binding site" evidence="8">
    <location>
        <position position="119"/>
    </location>
    <ligand>
        <name>Zn(2+)</name>
        <dbReference type="ChEBI" id="CHEBI:29105"/>
        <note>catalytic</note>
    </ligand>
</feature>
<feature type="binding site" evidence="8">
    <location>
        <position position="109"/>
    </location>
    <ligand>
        <name>Zn(2+)</name>
        <dbReference type="ChEBI" id="CHEBI:29105"/>
        <note>catalytic</note>
    </ligand>
</feature>
<evidence type="ECO:0000256" key="1">
    <source>
        <dbReference type="ARBA" id="ARBA00010875"/>
    </source>
</evidence>
<reference evidence="9 10" key="1">
    <citation type="submission" date="2016-12" db="EMBL/GenBank/DDBJ databases">
        <title>Genome sequencing of Methylocaldum marinum.</title>
        <authorList>
            <person name="Takeuchi M."/>
            <person name="Kamagata Y."/>
            <person name="Hiraoka S."/>
            <person name="Oshima K."/>
            <person name="Hattori M."/>
            <person name="Iwasaki W."/>
        </authorList>
    </citation>
    <scope>NUCLEOTIDE SEQUENCE [LARGE SCALE GENOMIC DNA]</scope>
    <source>
        <strain evidence="9 10">S8</strain>
    </source>
</reference>
<comment type="function">
    <text evidence="8">Single strand-specific metallo-endoribonuclease involved in late-stage 70S ribosome quality control and in maturation of the 3' terminus of the 16S rRNA.</text>
</comment>
<dbReference type="GO" id="GO:0004521">
    <property type="term" value="F:RNA endonuclease activity"/>
    <property type="evidence" value="ECO:0007669"/>
    <property type="project" value="UniProtKB-UniRule"/>
</dbReference>
<dbReference type="NCBIfam" id="TIGR00043">
    <property type="entry name" value="rRNA maturation RNase YbeY"/>
    <property type="match status" value="1"/>
</dbReference>
<dbReference type="InterPro" id="IPR002036">
    <property type="entry name" value="YbeY"/>
</dbReference>